<keyword evidence="10" id="KW-0833">Ubl conjugation pathway</keyword>
<comment type="catalytic activity">
    <reaction evidence="15">
        <text>L-arginyl-[protein] + 2 S-adenosyl-L-methionine = N(omega),N(omega)'-dimethyl-L-arginyl-[protein] + 2 S-adenosyl-L-homocysteine + 2 H(+)</text>
        <dbReference type="Rhea" id="RHEA:48108"/>
        <dbReference type="Rhea" id="RHEA-COMP:10532"/>
        <dbReference type="Rhea" id="RHEA-COMP:11992"/>
        <dbReference type="ChEBI" id="CHEBI:15378"/>
        <dbReference type="ChEBI" id="CHEBI:29965"/>
        <dbReference type="ChEBI" id="CHEBI:57856"/>
        <dbReference type="ChEBI" id="CHEBI:59789"/>
        <dbReference type="ChEBI" id="CHEBI:88221"/>
        <dbReference type="EC" id="2.1.1.320"/>
    </reaction>
</comment>
<reference evidence="19 20" key="1">
    <citation type="journal article" date="2015" name="Nat. Commun.">
        <title>Outbred genome sequencing and CRISPR/Cas9 gene editing in butterflies.</title>
        <authorList>
            <person name="Li X."/>
            <person name="Fan D."/>
            <person name="Zhang W."/>
            <person name="Liu G."/>
            <person name="Zhang L."/>
            <person name="Zhao L."/>
            <person name="Fang X."/>
            <person name="Chen L."/>
            <person name="Dong Y."/>
            <person name="Chen Y."/>
            <person name="Ding Y."/>
            <person name="Zhao R."/>
            <person name="Feng M."/>
            <person name="Zhu Y."/>
            <person name="Feng Y."/>
            <person name="Jiang X."/>
            <person name="Zhu D."/>
            <person name="Xiang H."/>
            <person name="Feng X."/>
            <person name="Li S."/>
            <person name="Wang J."/>
            <person name="Zhang G."/>
            <person name="Kronforst M.R."/>
            <person name="Wang W."/>
        </authorList>
    </citation>
    <scope>NUCLEOTIDE SEQUENCE [LARGE SCALE GENOMIC DNA]</scope>
    <source>
        <strain evidence="19">Ya'a_city_454_Px</strain>
        <tissue evidence="19">Whole body</tissue>
    </source>
</reference>
<name>A0A194PZT9_PAPXU</name>
<evidence type="ECO:0000256" key="17">
    <source>
        <dbReference type="PROSITE-ProRule" id="PRU00508"/>
    </source>
</evidence>
<keyword evidence="9" id="KW-0863">Zinc-finger</keyword>
<evidence type="ECO:0000256" key="14">
    <source>
        <dbReference type="ARBA" id="ARBA00046341"/>
    </source>
</evidence>
<dbReference type="PANTHER" id="PTHR12049">
    <property type="entry name" value="PROTEIN ARGININE METHYLTRANSFERASE NDUFAF7, MITOCHONDRIAL"/>
    <property type="match status" value="1"/>
</dbReference>
<evidence type="ECO:0000256" key="9">
    <source>
        <dbReference type="ARBA" id="ARBA00022771"/>
    </source>
</evidence>
<proteinExistence type="inferred from homology"/>
<evidence type="ECO:0000256" key="4">
    <source>
        <dbReference type="ARBA" id="ARBA00011935"/>
    </source>
</evidence>
<dbReference type="InterPro" id="IPR014719">
    <property type="entry name" value="Ribosomal_bL12_C/ClpS-like"/>
</dbReference>
<dbReference type="GO" id="GO:0032259">
    <property type="term" value="P:methylation"/>
    <property type="evidence" value="ECO:0007669"/>
    <property type="project" value="UniProtKB-KW"/>
</dbReference>
<keyword evidence="8" id="KW-0479">Metal-binding</keyword>
<dbReference type="SUPFAM" id="SSF54736">
    <property type="entry name" value="ClpS-like"/>
    <property type="match status" value="1"/>
</dbReference>
<dbReference type="PROSITE" id="PS51157">
    <property type="entry name" value="ZF_UBR"/>
    <property type="match status" value="1"/>
</dbReference>
<gene>
    <name evidence="19" type="ORF">RR46_09475</name>
</gene>
<dbReference type="InterPro" id="IPR038375">
    <property type="entry name" value="NDUFAF7_sf"/>
</dbReference>
<dbReference type="GO" id="GO:0005739">
    <property type="term" value="C:mitochondrion"/>
    <property type="evidence" value="ECO:0007669"/>
    <property type="project" value="UniProtKB-SubCell"/>
</dbReference>
<keyword evidence="7" id="KW-0808">Transferase</keyword>
<protein>
    <recommendedName>
        <fullName evidence="13">Protein midA homolog</fullName>
        <ecNumber evidence="4">2.1.1.320</ecNumber>
        <ecNumber evidence="5">2.3.2.27</ecNumber>
    </recommendedName>
    <alternativeName>
        <fullName evidence="16">Ubiquitin-protein ligase E3-alpha</fullName>
    </alternativeName>
</protein>
<dbReference type="FunFam" id="2.10.110.30:FF:000001">
    <property type="entry name" value="E3 ubiquitin-protein ligase UBR2 isoform 1"/>
    <property type="match status" value="1"/>
</dbReference>
<dbReference type="Pfam" id="PF02617">
    <property type="entry name" value="ClpS"/>
    <property type="match status" value="1"/>
</dbReference>
<evidence type="ECO:0000313" key="19">
    <source>
        <dbReference type="EMBL" id="KPI98259.1"/>
    </source>
</evidence>
<organism evidence="19 20">
    <name type="scientific">Papilio xuthus</name>
    <name type="common">Asian swallowtail butterfly</name>
    <dbReference type="NCBI Taxonomy" id="66420"/>
    <lineage>
        <taxon>Eukaryota</taxon>
        <taxon>Metazoa</taxon>
        <taxon>Ecdysozoa</taxon>
        <taxon>Arthropoda</taxon>
        <taxon>Hexapoda</taxon>
        <taxon>Insecta</taxon>
        <taxon>Pterygota</taxon>
        <taxon>Neoptera</taxon>
        <taxon>Endopterygota</taxon>
        <taxon>Lepidoptera</taxon>
        <taxon>Glossata</taxon>
        <taxon>Ditrysia</taxon>
        <taxon>Papilionoidea</taxon>
        <taxon>Papilionidae</taxon>
        <taxon>Papilioninae</taxon>
        <taxon>Papilio</taxon>
    </lineage>
</organism>
<keyword evidence="20" id="KW-1185">Reference proteome</keyword>
<dbReference type="InterPro" id="IPR003126">
    <property type="entry name" value="Znf_UBR"/>
</dbReference>
<evidence type="ECO:0000256" key="6">
    <source>
        <dbReference type="ARBA" id="ARBA00022603"/>
    </source>
</evidence>
<evidence type="ECO:0000256" key="2">
    <source>
        <dbReference type="ARBA" id="ARBA00004173"/>
    </source>
</evidence>
<keyword evidence="12" id="KW-0496">Mitochondrion</keyword>
<dbReference type="GO" id="GO:0032981">
    <property type="term" value="P:mitochondrial respiratory chain complex I assembly"/>
    <property type="evidence" value="ECO:0007669"/>
    <property type="project" value="TreeGrafter"/>
</dbReference>
<accession>A0A194PZT9</accession>
<dbReference type="PANTHER" id="PTHR12049:SF7">
    <property type="entry name" value="PROTEIN ARGININE METHYLTRANSFERASE NDUFAF7, MITOCHONDRIAL"/>
    <property type="match status" value="1"/>
</dbReference>
<dbReference type="SUPFAM" id="SSF53335">
    <property type="entry name" value="S-adenosyl-L-methionine-dependent methyltransferases"/>
    <property type="match status" value="1"/>
</dbReference>
<evidence type="ECO:0000313" key="20">
    <source>
        <dbReference type="Proteomes" id="UP000053268"/>
    </source>
</evidence>
<comment type="catalytic activity">
    <reaction evidence="1">
        <text>S-ubiquitinyl-[E2 ubiquitin-conjugating enzyme]-L-cysteine + [acceptor protein]-L-lysine = [E2 ubiquitin-conjugating enzyme]-L-cysteine + N(6)-ubiquitinyl-[acceptor protein]-L-lysine.</text>
        <dbReference type="EC" id="2.3.2.27"/>
    </reaction>
</comment>
<dbReference type="Proteomes" id="UP000053268">
    <property type="component" value="Unassembled WGS sequence"/>
</dbReference>
<evidence type="ECO:0000256" key="11">
    <source>
        <dbReference type="ARBA" id="ARBA00022833"/>
    </source>
</evidence>
<feature type="domain" description="UBR-type" evidence="18">
    <location>
        <begin position="519"/>
        <end position="590"/>
    </location>
</feature>
<dbReference type="GO" id="GO:0008270">
    <property type="term" value="F:zinc ion binding"/>
    <property type="evidence" value="ECO:0007669"/>
    <property type="project" value="UniProtKB-KW"/>
</dbReference>
<dbReference type="InterPro" id="IPR029063">
    <property type="entry name" value="SAM-dependent_MTases_sf"/>
</dbReference>
<evidence type="ECO:0000256" key="7">
    <source>
        <dbReference type="ARBA" id="ARBA00022679"/>
    </source>
</evidence>
<dbReference type="AlphaFoldDB" id="A0A194PZT9"/>
<evidence type="ECO:0000256" key="3">
    <source>
        <dbReference type="ARBA" id="ARBA00005891"/>
    </source>
</evidence>
<dbReference type="GO" id="GO:0061630">
    <property type="term" value="F:ubiquitin protein ligase activity"/>
    <property type="evidence" value="ECO:0007669"/>
    <property type="project" value="UniProtKB-EC"/>
</dbReference>
<sequence length="718" mass="81106">MPAPGTAPSLMEIIKEKLRLNGPLTVAEYMHIVSTNPTEGYYMKKDIISQTGDFITSPEISQLFGEILAIWFYAETQKMGSGKPLQLVELGPGNGTLLVDFLRVINRLGYKPEDLSLHLVEISETMQILQAQRLCITHKATNIESPYYYEGQTISGIKVYWYNDLKKVPNNFSWYMAHEFFDVLPVHKFEKTEDGWRELLIDMDENGKLYYRISGKETQSSKVLIRPPLDAGDRTELEISARSLGIARQLAQRVDQYGGLVLIADYGHEGEKGDTFRAFHKHKVVNPLENPGECDLTADVDFSQLRIAASKTPGDENYAIVAGPVKQKDFLERLQAKARLQVLMDNAKTEEEKEKIKSAYEMLVDPKKMGERFKFLAFYPSTMGPILEKFPPLGFFGDKFAFTMSSLPPVELEVEVVDDSMEEDATDMIPADRFTLPARADAVVELWRAKLAEGVLSPAHFQDHWRVTVPRIYSPQPNRTCLDWSFDEELAQKLLIQPLEQFVSGGSDASQAPMPRRSTLCGRVFKQGEPAYSCRECGMDNTCVLCVECFKVSAHRHHKYKMGQSGGGGCCDCGDTEAWKRDPFCELHTAPENDEQESQSSISADVVERMKILASVCFSYCFRLLTLDHAPGLPNELRLKDGERDLLQILDQPDCYCTVMYNDETHTFEQAIATLTRVLKANHRDAVELVSLIDREGRALVKCNSFQICDKLKTDIEA</sequence>
<evidence type="ECO:0000256" key="10">
    <source>
        <dbReference type="ARBA" id="ARBA00022786"/>
    </source>
</evidence>
<dbReference type="GO" id="GO:0035243">
    <property type="term" value="F:protein-arginine omega-N symmetric methyltransferase activity"/>
    <property type="evidence" value="ECO:0007669"/>
    <property type="project" value="UniProtKB-EC"/>
</dbReference>
<dbReference type="EMBL" id="KQ459585">
    <property type="protein sequence ID" value="KPI98259.1"/>
    <property type="molecule type" value="Genomic_DNA"/>
</dbReference>
<dbReference type="InterPro" id="IPR003788">
    <property type="entry name" value="NDUFAF7"/>
</dbReference>
<dbReference type="EC" id="2.3.2.27" evidence="5"/>
<dbReference type="SMART" id="SM00396">
    <property type="entry name" value="ZnF_UBR1"/>
    <property type="match status" value="1"/>
</dbReference>
<evidence type="ECO:0000256" key="16">
    <source>
        <dbReference type="ARBA" id="ARBA00076256"/>
    </source>
</evidence>
<dbReference type="InterPro" id="IPR003769">
    <property type="entry name" value="ClpS_core"/>
</dbReference>
<evidence type="ECO:0000259" key="18">
    <source>
        <dbReference type="PROSITE" id="PS51157"/>
    </source>
</evidence>
<keyword evidence="6" id="KW-0489">Methyltransferase</keyword>
<comment type="subcellular location">
    <subcellularLocation>
        <location evidence="2">Mitochondrion</location>
    </subcellularLocation>
</comment>
<comment type="similarity">
    <text evidence="14">Belongs to the E3 ubiquitin-protein ligase UBR1-like family.</text>
</comment>
<feature type="zinc finger region" description="UBR-type" evidence="17">
    <location>
        <begin position="519"/>
        <end position="590"/>
    </location>
</feature>
<dbReference type="STRING" id="66420.A0A194PZT9"/>
<evidence type="ECO:0000256" key="13">
    <source>
        <dbReference type="ARBA" id="ARBA00030400"/>
    </source>
</evidence>
<evidence type="ECO:0000256" key="15">
    <source>
        <dbReference type="ARBA" id="ARBA00048612"/>
    </source>
</evidence>
<comment type="similarity">
    <text evidence="3">Belongs to the NDUFAF7 family.</text>
</comment>
<keyword evidence="11" id="KW-0862">Zinc</keyword>
<evidence type="ECO:0000256" key="5">
    <source>
        <dbReference type="ARBA" id="ARBA00012483"/>
    </source>
</evidence>
<evidence type="ECO:0000256" key="12">
    <source>
        <dbReference type="ARBA" id="ARBA00023128"/>
    </source>
</evidence>
<dbReference type="EC" id="2.1.1.320" evidence="4"/>
<dbReference type="Gene3D" id="2.10.110.30">
    <property type="match status" value="1"/>
</dbReference>
<dbReference type="GO" id="GO:0030163">
    <property type="term" value="P:protein catabolic process"/>
    <property type="evidence" value="ECO:0007669"/>
    <property type="project" value="InterPro"/>
</dbReference>
<dbReference type="Pfam" id="PF02636">
    <property type="entry name" value="Methyltransf_28"/>
    <property type="match status" value="1"/>
</dbReference>
<dbReference type="Gene3D" id="3.30.1390.10">
    <property type="match status" value="1"/>
</dbReference>
<dbReference type="Pfam" id="PF02207">
    <property type="entry name" value="zf-UBR"/>
    <property type="match status" value="1"/>
</dbReference>
<dbReference type="Gene3D" id="3.40.50.12710">
    <property type="match status" value="1"/>
</dbReference>
<evidence type="ECO:0000256" key="1">
    <source>
        <dbReference type="ARBA" id="ARBA00000900"/>
    </source>
</evidence>
<evidence type="ECO:0000256" key="8">
    <source>
        <dbReference type="ARBA" id="ARBA00022723"/>
    </source>
</evidence>